<dbReference type="Proteomes" id="UP001501490">
    <property type="component" value="Unassembled WGS sequence"/>
</dbReference>
<proteinExistence type="predicted"/>
<sequence length="222" mass="23938">MSSSAEYLGLLLADGRLPVGAHTQSAGVEPAFQNGMTLDRLPDYLAVRLRTVTEVEAATAVMARQVWLDDSTARVSLLVEVDRAWRVRTASDALRDASDLLGRGYLRLGARLWDLRALGGRTWCRPVVLGVLAAQAGLDPRQTARLVGFEDVQAAVAAALKLKPFDPVQGVSWAVAAGADVEAMVERVAGIATVEAIPATAAPQLEHWAQLHKHSERRLFRA</sequence>
<organism evidence="3 4">
    <name type="scientific">Microlunatus ginsengisoli</name>
    <dbReference type="NCBI Taxonomy" id="363863"/>
    <lineage>
        <taxon>Bacteria</taxon>
        <taxon>Bacillati</taxon>
        <taxon>Actinomycetota</taxon>
        <taxon>Actinomycetes</taxon>
        <taxon>Propionibacteriales</taxon>
        <taxon>Propionibacteriaceae</taxon>
        <taxon>Microlunatus</taxon>
    </lineage>
</organism>
<dbReference type="InterPro" id="IPR002639">
    <property type="entry name" value="UreF"/>
</dbReference>
<dbReference type="Gene3D" id="1.10.4190.10">
    <property type="entry name" value="Urease accessory protein UreF"/>
    <property type="match status" value="1"/>
</dbReference>
<reference evidence="4" key="1">
    <citation type="journal article" date="2019" name="Int. J. Syst. Evol. Microbiol.">
        <title>The Global Catalogue of Microorganisms (GCM) 10K type strain sequencing project: providing services to taxonomists for standard genome sequencing and annotation.</title>
        <authorList>
            <consortium name="The Broad Institute Genomics Platform"/>
            <consortium name="The Broad Institute Genome Sequencing Center for Infectious Disease"/>
            <person name="Wu L."/>
            <person name="Ma J."/>
        </authorList>
    </citation>
    <scope>NUCLEOTIDE SEQUENCE [LARGE SCALE GENOMIC DNA]</scope>
    <source>
        <strain evidence="4">JCM 16929</strain>
    </source>
</reference>
<evidence type="ECO:0000256" key="2">
    <source>
        <dbReference type="ARBA" id="ARBA00023186"/>
    </source>
</evidence>
<name>A0ABP6ZRD2_9ACTN</name>
<evidence type="ECO:0000256" key="1">
    <source>
        <dbReference type="ARBA" id="ARBA00022988"/>
    </source>
</evidence>
<keyword evidence="4" id="KW-1185">Reference proteome</keyword>
<keyword evidence="1" id="KW-0996">Nickel insertion</keyword>
<evidence type="ECO:0008006" key="5">
    <source>
        <dbReference type="Google" id="ProtNLM"/>
    </source>
</evidence>
<dbReference type="InterPro" id="IPR038277">
    <property type="entry name" value="UreF_sf"/>
</dbReference>
<dbReference type="PANTHER" id="PTHR33620">
    <property type="entry name" value="UREASE ACCESSORY PROTEIN F"/>
    <property type="match status" value="1"/>
</dbReference>
<comment type="caution">
    <text evidence="3">The sequence shown here is derived from an EMBL/GenBank/DDBJ whole genome shotgun (WGS) entry which is preliminary data.</text>
</comment>
<gene>
    <name evidence="3" type="ORF">GCM10022236_20180</name>
</gene>
<evidence type="ECO:0000313" key="3">
    <source>
        <dbReference type="EMBL" id="GAA3617896.1"/>
    </source>
</evidence>
<dbReference type="PANTHER" id="PTHR33620:SF1">
    <property type="entry name" value="UREASE ACCESSORY PROTEIN F"/>
    <property type="match status" value="1"/>
</dbReference>
<keyword evidence="2" id="KW-0143">Chaperone</keyword>
<dbReference type="EMBL" id="BAABAB010000014">
    <property type="protein sequence ID" value="GAA3617896.1"/>
    <property type="molecule type" value="Genomic_DNA"/>
</dbReference>
<protein>
    <recommendedName>
        <fullName evidence="5">Urease accessory protein UreF</fullName>
    </recommendedName>
</protein>
<evidence type="ECO:0000313" key="4">
    <source>
        <dbReference type="Proteomes" id="UP001501490"/>
    </source>
</evidence>
<accession>A0ABP6ZRD2</accession>
<dbReference type="Pfam" id="PF01730">
    <property type="entry name" value="UreF"/>
    <property type="match status" value="1"/>
</dbReference>
<dbReference type="RefSeq" id="WP_344804004.1">
    <property type="nucleotide sequence ID" value="NZ_BAABAB010000014.1"/>
</dbReference>